<protein>
    <submittedName>
        <fullName evidence="1">Uncharacterized protein</fullName>
    </submittedName>
</protein>
<dbReference type="EMBL" id="GBXM01062003">
    <property type="protein sequence ID" value="JAH46574.1"/>
    <property type="molecule type" value="Transcribed_RNA"/>
</dbReference>
<proteinExistence type="predicted"/>
<name>A0A0E9SYZ2_ANGAN</name>
<sequence length="24" mass="2780">MICQFNYTMVKPSFCCFLSCCLVV</sequence>
<dbReference type="AlphaFoldDB" id="A0A0E9SYZ2"/>
<reference evidence="1" key="1">
    <citation type="submission" date="2014-11" db="EMBL/GenBank/DDBJ databases">
        <authorList>
            <person name="Amaro Gonzalez C."/>
        </authorList>
    </citation>
    <scope>NUCLEOTIDE SEQUENCE</scope>
</reference>
<organism evidence="1">
    <name type="scientific">Anguilla anguilla</name>
    <name type="common">European freshwater eel</name>
    <name type="synonym">Muraena anguilla</name>
    <dbReference type="NCBI Taxonomy" id="7936"/>
    <lineage>
        <taxon>Eukaryota</taxon>
        <taxon>Metazoa</taxon>
        <taxon>Chordata</taxon>
        <taxon>Craniata</taxon>
        <taxon>Vertebrata</taxon>
        <taxon>Euteleostomi</taxon>
        <taxon>Actinopterygii</taxon>
        <taxon>Neopterygii</taxon>
        <taxon>Teleostei</taxon>
        <taxon>Anguilliformes</taxon>
        <taxon>Anguillidae</taxon>
        <taxon>Anguilla</taxon>
    </lineage>
</organism>
<accession>A0A0E9SYZ2</accession>
<reference evidence="1" key="2">
    <citation type="journal article" date="2015" name="Fish Shellfish Immunol.">
        <title>Early steps in the European eel (Anguilla anguilla)-Vibrio vulnificus interaction in the gills: Role of the RtxA13 toxin.</title>
        <authorList>
            <person name="Callol A."/>
            <person name="Pajuelo D."/>
            <person name="Ebbesson L."/>
            <person name="Teles M."/>
            <person name="MacKenzie S."/>
            <person name="Amaro C."/>
        </authorList>
    </citation>
    <scope>NUCLEOTIDE SEQUENCE</scope>
</reference>
<evidence type="ECO:0000313" key="1">
    <source>
        <dbReference type="EMBL" id="JAH46574.1"/>
    </source>
</evidence>